<reference evidence="1 2" key="1">
    <citation type="journal article" date="2021" name="Elife">
        <title>Chloroplast acquisition without the gene transfer in kleptoplastic sea slugs, Plakobranchus ocellatus.</title>
        <authorList>
            <person name="Maeda T."/>
            <person name="Takahashi S."/>
            <person name="Yoshida T."/>
            <person name="Shimamura S."/>
            <person name="Takaki Y."/>
            <person name="Nagai Y."/>
            <person name="Toyoda A."/>
            <person name="Suzuki Y."/>
            <person name="Arimoto A."/>
            <person name="Ishii H."/>
            <person name="Satoh N."/>
            <person name="Nishiyama T."/>
            <person name="Hasebe M."/>
            <person name="Maruyama T."/>
            <person name="Minagawa J."/>
            <person name="Obokata J."/>
            <person name="Shigenobu S."/>
        </authorList>
    </citation>
    <scope>NUCLEOTIDE SEQUENCE [LARGE SCALE GENOMIC DNA]</scope>
</reference>
<accession>A0AAV3Y2V0</accession>
<dbReference type="AlphaFoldDB" id="A0AAV3Y2V0"/>
<organism evidence="1 2">
    <name type="scientific">Plakobranchus ocellatus</name>
    <dbReference type="NCBI Taxonomy" id="259542"/>
    <lineage>
        <taxon>Eukaryota</taxon>
        <taxon>Metazoa</taxon>
        <taxon>Spiralia</taxon>
        <taxon>Lophotrochozoa</taxon>
        <taxon>Mollusca</taxon>
        <taxon>Gastropoda</taxon>
        <taxon>Heterobranchia</taxon>
        <taxon>Euthyneura</taxon>
        <taxon>Panpulmonata</taxon>
        <taxon>Sacoglossa</taxon>
        <taxon>Placobranchoidea</taxon>
        <taxon>Plakobranchidae</taxon>
        <taxon>Plakobranchus</taxon>
    </lineage>
</organism>
<evidence type="ECO:0000313" key="1">
    <source>
        <dbReference type="EMBL" id="GFN76959.1"/>
    </source>
</evidence>
<dbReference type="Proteomes" id="UP000735302">
    <property type="component" value="Unassembled WGS sequence"/>
</dbReference>
<gene>
    <name evidence="1" type="ORF">PoB_000346500</name>
</gene>
<dbReference type="EMBL" id="BLXT01000430">
    <property type="protein sequence ID" value="GFN76959.1"/>
    <property type="molecule type" value="Genomic_DNA"/>
</dbReference>
<name>A0AAV3Y2V0_9GAST</name>
<comment type="caution">
    <text evidence="1">The sequence shown here is derived from an EMBL/GenBank/DDBJ whole genome shotgun (WGS) entry which is preliminary data.</text>
</comment>
<keyword evidence="2" id="KW-1185">Reference proteome</keyword>
<evidence type="ECO:0000313" key="2">
    <source>
        <dbReference type="Proteomes" id="UP000735302"/>
    </source>
</evidence>
<proteinExistence type="predicted"/>
<protein>
    <submittedName>
        <fullName evidence="1">Uncharacterized protein</fullName>
    </submittedName>
</protein>
<sequence>MTFFRARNTHFRKSRETGNLATSVRRVLLTEMNKRQEKQELADDKPVIVPGVSGDERLLLGVHESSSKLAWKDRGNFCRETLDGKFPEACTTRLRLLLVTSAFS</sequence>